<protein>
    <submittedName>
        <fullName evidence="1">Uncharacterized protein</fullName>
    </submittedName>
</protein>
<dbReference type="GO" id="GO:0005975">
    <property type="term" value="P:carbohydrate metabolic process"/>
    <property type="evidence" value="ECO:0007669"/>
    <property type="project" value="InterPro"/>
</dbReference>
<dbReference type="Proteomes" id="UP000236919">
    <property type="component" value="Unassembled WGS sequence"/>
</dbReference>
<dbReference type="EMBL" id="PQFZ01000012">
    <property type="protein sequence ID" value="POR49297.1"/>
    <property type="molecule type" value="Genomic_DNA"/>
</dbReference>
<evidence type="ECO:0000313" key="1">
    <source>
        <dbReference type="EMBL" id="POR49297.1"/>
    </source>
</evidence>
<organism evidence="1 2">
    <name type="scientific">Bosea psychrotolerans</name>
    <dbReference type="NCBI Taxonomy" id="1871628"/>
    <lineage>
        <taxon>Bacteria</taxon>
        <taxon>Pseudomonadati</taxon>
        <taxon>Pseudomonadota</taxon>
        <taxon>Alphaproteobacteria</taxon>
        <taxon>Hyphomicrobiales</taxon>
        <taxon>Boseaceae</taxon>
        <taxon>Bosea</taxon>
    </lineage>
</organism>
<keyword evidence="2" id="KW-1185">Reference proteome</keyword>
<sequence>MVDYVEDEAVRGLPRLLNIGFHLRIVGRPARFAAFRDILRLPAGRCEIIWIATRAEIARAFSAAVPPLPR</sequence>
<dbReference type="RefSeq" id="WP_103719758.1">
    <property type="nucleotide sequence ID" value="NZ_PQFZ01000012.1"/>
</dbReference>
<dbReference type="AlphaFoldDB" id="A0A2S4M3U2"/>
<dbReference type="SUPFAM" id="SSF88713">
    <property type="entry name" value="Glycoside hydrolase/deacetylase"/>
    <property type="match status" value="1"/>
</dbReference>
<evidence type="ECO:0000313" key="2">
    <source>
        <dbReference type="Proteomes" id="UP000236919"/>
    </source>
</evidence>
<proteinExistence type="predicted"/>
<name>A0A2S4M3U2_9HYPH</name>
<dbReference type="Gene3D" id="3.20.20.370">
    <property type="entry name" value="Glycoside hydrolase/deacetylase"/>
    <property type="match status" value="1"/>
</dbReference>
<gene>
    <name evidence="1" type="ORF">CYD53_112122</name>
</gene>
<comment type="caution">
    <text evidence="1">The sequence shown here is derived from an EMBL/GenBank/DDBJ whole genome shotgun (WGS) entry which is preliminary data.</text>
</comment>
<dbReference type="InterPro" id="IPR011330">
    <property type="entry name" value="Glyco_hydro/deAcase_b/a-brl"/>
</dbReference>
<accession>A0A2S4M3U2</accession>
<reference evidence="1 2" key="1">
    <citation type="submission" date="2018-01" db="EMBL/GenBank/DDBJ databases">
        <title>Genomic Encyclopedia of Type Strains, Phase III (KMG-III): the genomes of soil and plant-associated and newly described type strains.</title>
        <authorList>
            <person name="Whitman W."/>
        </authorList>
    </citation>
    <scope>NUCLEOTIDE SEQUENCE [LARGE SCALE GENOMIC DNA]</scope>
    <source>
        <strain evidence="1 2">1131</strain>
    </source>
</reference>